<keyword evidence="3" id="KW-1185">Reference proteome</keyword>
<dbReference type="KEGG" id="bcom:BAUCODRAFT_372298"/>
<dbReference type="GeneID" id="19113190"/>
<dbReference type="HOGENOM" id="CLU_1635071_0_0_1"/>
<accession>M2MTP2</accession>
<organism evidence="2 3">
    <name type="scientific">Baudoinia panamericana (strain UAMH 10762)</name>
    <name type="common">Angels' share fungus</name>
    <name type="synonym">Baudoinia compniacensis (strain UAMH 10762)</name>
    <dbReference type="NCBI Taxonomy" id="717646"/>
    <lineage>
        <taxon>Eukaryota</taxon>
        <taxon>Fungi</taxon>
        <taxon>Dikarya</taxon>
        <taxon>Ascomycota</taxon>
        <taxon>Pezizomycotina</taxon>
        <taxon>Dothideomycetes</taxon>
        <taxon>Dothideomycetidae</taxon>
        <taxon>Mycosphaerellales</taxon>
        <taxon>Teratosphaeriaceae</taxon>
        <taxon>Baudoinia</taxon>
    </lineage>
</organism>
<name>M2MTP2_BAUPA</name>
<dbReference type="Proteomes" id="UP000011761">
    <property type="component" value="Unassembled WGS sequence"/>
</dbReference>
<dbReference type="AlphaFoldDB" id="M2MTP2"/>
<dbReference type="RefSeq" id="XP_007672782.1">
    <property type="nucleotide sequence ID" value="XM_007674592.1"/>
</dbReference>
<reference evidence="2 3" key="1">
    <citation type="journal article" date="2012" name="PLoS Pathog.">
        <title>Diverse lifestyles and strategies of plant pathogenesis encoded in the genomes of eighteen Dothideomycetes fungi.</title>
        <authorList>
            <person name="Ohm R.A."/>
            <person name="Feau N."/>
            <person name="Henrissat B."/>
            <person name="Schoch C.L."/>
            <person name="Horwitz B.A."/>
            <person name="Barry K.W."/>
            <person name="Condon B.J."/>
            <person name="Copeland A.C."/>
            <person name="Dhillon B."/>
            <person name="Glaser F."/>
            <person name="Hesse C.N."/>
            <person name="Kosti I."/>
            <person name="LaButti K."/>
            <person name="Lindquist E.A."/>
            <person name="Lucas S."/>
            <person name="Salamov A.A."/>
            <person name="Bradshaw R.E."/>
            <person name="Ciuffetti L."/>
            <person name="Hamelin R.C."/>
            <person name="Kema G.H.J."/>
            <person name="Lawrence C."/>
            <person name="Scott J.A."/>
            <person name="Spatafora J.W."/>
            <person name="Turgeon B.G."/>
            <person name="de Wit P.J.G.M."/>
            <person name="Zhong S."/>
            <person name="Goodwin S.B."/>
            <person name="Grigoriev I.V."/>
        </authorList>
    </citation>
    <scope>NUCLEOTIDE SEQUENCE [LARGE SCALE GENOMIC DNA]</scope>
    <source>
        <strain evidence="2 3">UAMH 10762</strain>
    </source>
</reference>
<evidence type="ECO:0000313" key="2">
    <source>
        <dbReference type="EMBL" id="EMD00282.1"/>
    </source>
</evidence>
<evidence type="ECO:0000256" key="1">
    <source>
        <dbReference type="SAM" id="MobiDB-lite"/>
    </source>
</evidence>
<sequence>MMVHRKIDVCGNVECCSLVLPLRWLFEFSLRQRRAVDRSFAYRCLRSPSTEHFTTIRTRHDLACLTDGGRPPTAEVTMGHQALSAAGHVWSNATRQMTSGKKLRQKYNEVTSRACLRPHTAITTPSGNLLVAAQTTTTFTSPSELIPAQTPSSRLHSHTRCR</sequence>
<evidence type="ECO:0000313" key="3">
    <source>
        <dbReference type="Proteomes" id="UP000011761"/>
    </source>
</evidence>
<feature type="region of interest" description="Disordered" evidence="1">
    <location>
        <begin position="142"/>
        <end position="162"/>
    </location>
</feature>
<protein>
    <submittedName>
        <fullName evidence="2">Uncharacterized protein</fullName>
    </submittedName>
</protein>
<feature type="compositionally biased region" description="Polar residues" evidence="1">
    <location>
        <begin position="142"/>
        <end position="154"/>
    </location>
</feature>
<gene>
    <name evidence="2" type="ORF">BAUCODRAFT_372298</name>
</gene>
<dbReference type="EMBL" id="KB445551">
    <property type="protein sequence ID" value="EMD00282.1"/>
    <property type="molecule type" value="Genomic_DNA"/>
</dbReference>
<proteinExistence type="predicted"/>